<keyword evidence="3" id="KW-1185">Reference proteome</keyword>
<accession>A0ABW5IUW2</accession>
<keyword evidence="1" id="KW-0732">Signal</keyword>
<organism evidence="2 3">
    <name type="scientific">Pontibacter locisalis</name>
    <dbReference type="NCBI Taxonomy" id="1719035"/>
    <lineage>
        <taxon>Bacteria</taxon>
        <taxon>Pseudomonadati</taxon>
        <taxon>Bacteroidota</taxon>
        <taxon>Cytophagia</taxon>
        <taxon>Cytophagales</taxon>
        <taxon>Hymenobacteraceae</taxon>
        <taxon>Pontibacter</taxon>
    </lineage>
</organism>
<protein>
    <recommendedName>
        <fullName evidence="4">Lipocalin-like domain-containing protein</fullName>
    </recommendedName>
</protein>
<evidence type="ECO:0000313" key="2">
    <source>
        <dbReference type="EMBL" id="MFD2515855.1"/>
    </source>
</evidence>
<reference evidence="3" key="1">
    <citation type="journal article" date="2019" name="Int. J. Syst. Evol. Microbiol.">
        <title>The Global Catalogue of Microorganisms (GCM) 10K type strain sequencing project: providing services to taxonomists for standard genome sequencing and annotation.</title>
        <authorList>
            <consortium name="The Broad Institute Genomics Platform"/>
            <consortium name="The Broad Institute Genome Sequencing Center for Infectious Disease"/>
            <person name="Wu L."/>
            <person name="Ma J."/>
        </authorList>
    </citation>
    <scope>NUCLEOTIDE SEQUENCE [LARGE SCALE GENOMIC DNA]</scope>
    <source>
        <strain evidence="3">KCTC 42498</strain>
    </source>
</reference>
<comment type="caution">
    <text evidence="2">The sequence shown here is derived from an EMBL/GenBank/DDBJ whole genome shotgun (WGS) entry which is preliminary data.</text>
</comment>
<dbReference type="RefSeq" id="WP_377511489.1">
    <property type="nucleotide sequence ID" value="NZ_JBHULU010000022.1"/>
</dbReference>
<dbReference type="PROSITE" id="PS51257">
    <property type="entry name" value="PROKAR_LIPOPROTEIN"/>
    <property type="match status" value="1"/>
</dbReference>
<name>A0ABW5IUW2_9BACT</name>
<feature type="signal peptide" evidence="1">
    <location>
        <begin position="1"/>
        <end position="22"/>
    </location>
</feature>
<gene>
    <name evidence="2" type="ORF">ACFSRY_18430</name>
</gene>
<evidence type="ECO:0000313" key="3">
    <source>
        <dbReference type="Proteomes" id="UP001597544"/>
    </source>
</evidence>
<proteinExistence type="predicted"/>
<dbReference type="EMBL" id="JBHULU010000022">
    <property type="protein sequence ID" value="MFD2515855.1"/>
    <property type="molecule type" value="Genomic_DNA"/>
</dbReference>
<dbReference type="Proteomes" id="UP001597544">
    <property type="component" value="Unassembled WGS sequence"/>
</dbReference>
<feature type="chain" id="PRO_5046597886" description="Lipocalin-like domain-containing protein" evidence="1">
    <location>
        <begin position="23"/>
        <end position="151"/>
    </location>
</feature>
<evidence type="ECO:0000256" key="1">
    <source>
        <dbReference type="SAM" id="SignalP"/>
    </source>
</evidence>
<sequence length="151" mass="17306">MNKIRILSFLFAALFLSTLTSCDKDDEDQEPSKRDLLTAGTWTGTAIYANGQDFTQVFIDELGYDIKKNTVKFDKAGTYVDTYERVSINGTWEFTNNEQAILFDKGDPDNEYIGEISKLDSDELFIQQDLEIEDDEGNVSTIDLEVRYKRQ</sequence>
<evidence type="ECO:0008006" key="4">
    <source>
        <dbReference type="Google" id="ProtNLM"/>
    </source>
</evidence>